<dbReference type="InterPro" id="IPR057666">
    <property type="entry name" value="DrpA_SLOG"/>
</dbReference>
<dbReference type="SUPFAM" id="SSF102405">
    <property type="entry name" value="MCP/YpsA-like"/>
    <property type="match status" value="1"/>
</dbReference>
<evidence type="ECO:0000259" key="2">
    <source>
        <dbReference type="Pfam" id="PF02481"/>
    </source>
</evidence>
<evidence type="ECO:0000256" key="1">
    <source>
        <dbReference type="ARBA" id="ARBA00006525"/>
    </source>
</evidence>
<evidence type="ECO:0000259" key="3">
    <source>
        <dbReference type="Pfam" id="PF17782"/>
    </source>
</evidence>
<keyword evidence="5" id="KW-1185">Reference proteome</keyword>
<dbReference type="Pfam" id="PF02481">
    <property type="entry name" value="DNA_processg_A"/>
    <property type="match status" value="1"/>
</dbReference>
<feature type="domain" description="DprA winged helix" evidence="3">
    <location>
        <begin position="315"/>
        <end position="373"/>
    </location>
</feature>
<dbReference type="InterPro" id="IPR041614">
    <property type="entry name" value="DprA_WH"/>
</dbReference>
<dbReference type="PANTHER" id="PTHR43022">
    <property type="entry name" value="PROTEIN SMF"/>
    <property type="match status" value="1"/>
</dbReference>
<dbReference type="Proteomes" id="UP001479933">
    <property type="component" value="Chromosome"/>
</dbReference>
<dbReference type="Gene3D" id="3.40.50.450">
    <property type="match status" value="1"/>
</dbReference>
<evidence type="ECO:0000313" key="5">
    <source>
        <dbReference type="Proteomes" id="UP001479933"/>
    </source>
</evidence>
<protein>
    <submittedName>
        <fullName evidence="4">DNA-processing protein DprA</fullName>
    </submittedName>
</protein>
<reference evidence="4 5" key="1">
    <citation type="journal article" date="2023" name="Virus Evol.">
        <title>Computational host range prediction-The good, the bad, and the ugly.</title>
        <authorList>
            <person name="Howell A.A."/>
            <person name="Versoza C.J."/>
            <person name="Pfeifer S.P."/>
        </authorList>
    </citation>
    <scope>NUCLEOTIDE SEQUENCE [LARGE SCALE GENOMIC DNA]</scope>
    <source>
        <strain evidence="4 5">1610/1b</strain>
    </source>
</reference>
<organism evidence="4 5">
    <name type="scientific">Gordonia hydrophobica</name>
    <dbReference type="NCBI Taxonomy" id="40516"/>
    <lineage>
        <taxon>Bacteria</taxon>
        <taxon>Bacillati</taxon>
        <taxon>Actinomycetota</taxon>
        <taxon>Actinomycetes</taxon>
        <taxon>Mycobacteriales</taxon>
        <taxon>Gordoniaceae</taxon>
        <taxon>Gordonia</taxon>
    </lineage>
</organism>
<proteinExistence type="inferred from homology"/>
<dbReference type="Gene3D" id="1.10.10.10">
    <property type="entry name" value="Winged helix-like DNA-binding domain superfamily/Winged helix DNA-binding domain"/>
    <property type="match status" value="1"/>
</dbReference>
<dbReference type="PANTHER" id="PTHR43022:SF1">
    <property type="entry name" value="PROTEIN SMF"/>
    <property type="match status" value="1"/>
</dbReference>
<evidence type="ECO:0000313" key="4">
    <source>
        <dbReference type="EMBL" id="WYY07293.1"/>
    </source>
</evidence>
<accession>A0ABZ2U0V6</accession>
<feature type="domain" description="Smf/DprA SLOG" evidence="2">
    <location>
        <begin position="83"/>
        <end position="300"/>
    </location>
</feature>
<dbReference type="InterPro" id="IPR036388">
    <property type="entry name" value="WH-like_DNA-bd_sf"/>
</dbReference>
<dbReference type="EMBL" id="CP136137">
    <property type="protein sequence ID" value="WYY07293.1"/>
    <property type="molecule type" value="Genomic_DNA"/>
</dbReference>
<dbReference type="Pfam" id="PF17782">
    <property type="entry name" value="WHD_DprA"/>
    <property type="match status" value="1"/>
</dbReference>
<dbReference type="RefSeq" id="WP_066168086.1">
    <property type="nucleotide sequence ID" value="NZ_CP136137.1"/>
</dbReference>
<dbReference type="InterPro" id="IPR003488">
    <property type="entry name" value="DprA"/>
</dbReference>
<name>A0ABZ2U0V6_9ACTN</name>
<comment type="similarity">
    <text evidence="1">Belongs to the DprA/Smf family.</text>
</comment>
<dbReference type="NCBIfam" id="TIGR00732">
    <property type="entry name" value="dprA"/>
    <property type="match status" value="1"/>
</dbReference>
<sequence length="380" mass="39140">MTAPRRDEQELRAWAYLAAVAEPPCAPLIELVEVLGAIDAAAAIKKRSVPRAHRKALVPTEARFAHDTSAADVETCARIGARLITREDPDWPGWQLFALDAADTALRGGAPLALWARGPVTCAEATEPALALVGSRAASSYGDYVAGQMAGGLADNGWTVISGGAYGIDGAAHRGALAAGGTTVAVLACGIDRDYPTGHAQLLGEIGRRGLILTEYPPGTTAAKHRFLTRNRLVSALASGVIVVEAGRRSGAANTAAWATRIGRPLGAVPGAVTSATSVGTNSMIADGAATLVADAESAMALVAPDGHDTKPAARRRRTDDLSDEQRRVMEALPARGGLTVDEIAFVSGIRVDGVLTALGSLELAGLVDGSAGTWHLVKE</sequence>
<gene>
    <name evidence="4" type="primary">dprA</name>
    <name evidence="4" type="ORF">RVF87_20235</name>
</gene>